<evidence type="ECO:0000313" key="10">
    <source>
        <dbReference type="EMBL" id="QGY47795.1"/>
    </source>
</evidence>
<dbReference type="InterPro" id="IPR023997">
    <property type="entry name" value="TonB-dep_OMP_SusC/RagA_CS"/>
</dbReference>
<feature type="domain" description="Secretin/TonB short N-terminal" evidence="9">
    <location>
        <begin position="49"/>
        <end position="100"/>
    </location>
</feature>
<keyword evidence="3 7" id="KW-1134">Transmembrane beta strand</keyword>
<keyword evidence="4 7" id="KW-0812">Transmembrane</keyword>
<keyword evidence="5 7" id="KW-0472">Membrane</keyword>
<keyword evidence="2 7" id="KW-0813">Transport</keyword>
<keyword evidence="8" id="KW-0732">Signal</keyword>
<dbReference type="InterPro" id="IPR012910">
    <property type="entry name" value="Plug_dom"/>
</dbReference>
<organism evidence="10 11">
    <name type="scientific">Maribellus comscasis</name>
    <dbReference type="NCBI Taxonomy" id="2681766"/>
    <lineage>
        <taxon>Bacteria</taxon>
        <taxon>Pseudomonadati</taxon>
        <taxon>Bacteroidota</taxon>
        <taxon>Bacteroidia</taxon>
        <taxon>Marinilabiliales</taxon>
        <taxon>Prolixibacteraceae</taxon>
        <taxon>Maribellus</taxon>
    </lineage>
</organism>
<evidence type="ECO:0000256" key="1">
    <source>
        <dbReference type="ARBA" id="ARBA00004571"/>
    </source>
</evidence>
<evidence type="ECO:0000256" key="2">
    <source>
        <dbReference type="ARBA" id="ARBA00022448"/>
    </source>
</evidence>
<keyword evidence="11" id="KW-1185">Reference proteome</keyword>
<evidence type="ECO:0000256" key="8">
    <source>
        <dbReference type="SAM" id="SignalP"/>
    </source>
</evidence>
<feature type="chain" id="PRO_5026324712" evidence="8">
    <location>
        <begin position="18"/>
        <end position="1105"/>
    </location>
</feature>
<dbReference type="KEGG" id="mcos:GM418_30290"/>
<dbReference type="AlphaFoldDB" id="A0A6I6JXI6"/>
<dbReference type="Gene3D" id="2.170.130.10">
    <property type="entry name" value="TonB-dependent receptor, plug domain"/>
    <property type="match status" value="1"/>
</dbReference>
<dbReference type="Proteomes" id="UP000428260">
    <property type="component" value="Chromosome"/>
</dbReference>
<evidence type="ECO:0000256" key="5">
    <source>
        <dbReference type="ARBA" id="ARBA00023136"/>
    </source>
</evidence>
<evidence type="ECO:0000256" key="6">
    <source>
        <dbReference type="ARBA" id="ARBA00023237"/>
    </source>
</evidence>
<gene>
    <name evidence="10" type="ORF">GM418_30290</name>
</gene>
<dbReference type="InterPro" id="IPR008969">
    <property type="entry name" value="CarboxyPept-like_regulatory"/>
</dbReference>
<dbReference type="NCBIfam" id="TIGR04057">
    <property type="entry name" value="SusC_RagA_signa"/>
    <property type="match status" value="1"/>
</dbReference>
<dbReference type="SMART" id="SM00965">
    <property type="entry name" value="STN"/>
    <property type="match status" value="1"/>
</dbReference>
<evidence type="ECO:0000256" key="7">
    <source>
        <dbReference type="PROSITE-ProRule" id="PRU01360"/>
    </source>
</evidence>
<dbReference type="InterPro" id="IPR023996">
    <property type="entry name" value="TonB-dep_OMP_SusC/RagA"/>
</dbReference>
<dbReference type="InterPro" id="IPR037066">
    <property type="entry name" value="Plug_dom_sf"/>
</dbReference>
<evidence type="ECO:0000259" key="9">
    <source>
        <dbReference type="SMART" id="SM00965"/>
    </source>
</evidence>
<evidence type="ECO:0000256" key="3">
    <source>
        <dbReference type="ARBA" id="ARBA00022452"/>
    </source>
</evidence>
<evidence type="ECO:0000313" key="11">
    <source>
        <dbReference type="Proteomes" id="UP000428260"/>
    </source>
</evidence>
<evidence type="ECO:0000256" key="4">
    <source>
        <dbReference type="ARBA" id="ARBA00022692"/>
    </source>
</evidence>
<dbReference type="NCBIfam" id="TIGR04056">
    <property type="entry name" value="OMP_RagA_SusC"/>
    <property type="match status" value="1"/>
</dbReference>
<dbReference type="Pfam" id="PF13715">
    <property type="entry name" value="CarbopepD_reg_2"/>
    <property type="match status" value="1"/>
</dbReference>
<protein>
    <submittedName>
        <fullName evidence="10">SusC/RagA family TonB-linked outer membrane protein</fullName>
    </submittedName>
</protein>
<dbReference type="RefSeq" id="WP_158872003.1">
    <property type="nucleotide sequence ID" value="NZ_CP046401.1"/>
</dbReference>
<dbReference type="PROSITE" id="PS52016">
    <property type="entry name" value="TONB_DEPENDENT_REC_3"/>
    <property type="match status" value="1"/>
</dbReference>
<sequence>MRIVLFFLAVSITQALALDSYGQSKRLNLTFRDETIVRILDRIEDQSEFYFMYDATVIDVNQRKSIDCENSTISKILNELFHDTGITYRIDDRQIALTRANEVSEPHIGQMDQQQKVVSGKVTDSTGQPLPGVTVVVKGTTQGTVTGNNGTYSLSSIPESAMLQFSFVGMKTQEVEVAGKTTVNMIMEEDAIGIEEVVAIGYGTVRKVDLTGAVASVDGTSIAERKTLRTSQALQGTVPGLMVTRSSGAADASSTIRIRGITTISDNDPLIIVDGIPGTLDWVNPDDIKSISVLKDAASASIYGSRAAAGVILVTTKRAKSGQLSLDYNFEYGIDKPTRMVQYGDAVTYMQVFNELNWNDAGNIGSEFPIYSQDVIDNYSQLHKEDPDNYPDTDWIDLCLNKFSTRKSHKLILTAGSNKIRTKVSMGYDQTDALYDGKNYDRIMFRANNDVTINDKLSVAIDLNGLYSINKKPAINFSPDFGFAPVYAAMWSDGRISSGKTGTNPYAVLKYGGFNRTNSNSFGGKVSIEFSPLKGLKLSGILSPKLYYSKYKSFIKQTPYTNYDNPTDIAGYITTLTSTNLVEGRDDNYDITAQLLGNYIKTVDKHNLNILGGFENYYYKNETLGASRNNFILTSFPYLNLGNGNYQFNSGGAYEYAYRSFFGRIVYNYNNRYFLQMNSRYDGSSRFAKNYRWGLFPSFSTGWAISEESFMQNIDWMSFLKVRFSWGTLGNERIGSYYPYQSTIAFNNAIVYEGNEIVSAQTAAVSQYSIEDISWETTESYNFGLDANFFNSKLRISSDFYKKITKDMLLELEIPNYIGLDNPDQNAGEMHTTGWELQLNWNDKIGELSYSVSANISDSKSIMGDLGGTEFLGSKIKREGSEFNEWYGYLSEGLYQTEQDVANSATLNSNVKPGDIKYIDISGPDGVPDGVISSEYDRVLLGGSLPRYLYGGNVRLGYKNFDFSLDFQGVGKQKSRMTPEMVEPIRDDYLEVPQFIVGKYWSKYNTDEQNLNASYPRVSSIGGANNYDVFSDYWLFNGAYFRLKNITLGYTIPKLFLERLNIQDARVYASISDLFSIDHYPEGWDPEAVNYWINTSFIFGISLKF</sequence>
<dbReference type="InterPro" id="IPR039426">
    <property type="entry name" value="TonB-dep_rcpt-like"/>
</dbReference>
<comment type="subcellular location">
    <subcellularLocation>
        <location evidence="1 7">Cell outer membrane</location>
        <topology evidence="1 7">Multi-pass membrane protein</topology>
    </subcellularLocation>
</comment>
<accession>A0A6I6JXI6</accession>
<keyword evidence="6 7" id="KW-0998">Cell outer membrane</keyword>
<dbReference type="Gene3D" id="2.40.170.20">
    <property type="entry name" value="TonB-dependent receptor, beta-barrel domain"/>
    <property type="match status" value="1"/>
</dbReference>
<name>A0A6I6JXI6_9BACT</name>
<comment type="similarity">
    <text evidence="7">Belongs to the TonB-dependent receptor family.</text>
</comment>
<reference evidence="10 11" key="1">
    <citation type="submission" date="2019-11" db="EMBL/GenBank/DDBJ databases">
        <authorList>
            <person name="Zheng R.K."/>
            <person name="Sun C.M."/>
        </authorList>
    </citation>
    <scope>NUCLEOTIDE SEQUENCE [LARGE SCALE GENOMIC DNA]</scope>
    <source>
        <strain evidence="10 11">WC007</strain>
    </source>
</reference>
<dbReference type="GO" id="GO:0009279">
    <property type="term" value="C:cell outer membrane"/>
    <property type="evidence" value="ECO:0007669"/>
    <property type="project" value="UniProtKB-SubCell"/>
</dbReference>
<proteinExistence type="inferred from homology"/>
<dbReference type="SUPFAM" id="SSF49464">
    <property type="entry name" value="Carboxypeptidase regulatory domain-like"/>
    <property type="match status" value="1"/>
</dbReference>
<dbReference type="InterPro" id="IPR011662">
    <property type="entry name" value="Secretin/TonB_short_N"/>
</dbReference>
<dbReference type="SUPFAM" id="SSF56935">
    <property type="entry name" value="Porins"/>
    <property type="match status" value="1"/>
</dbReference>
<feature type="signal peptide" evidence="8">
    <location>
        <begin position="1"/>
        <end position="17"/>
    </location>
</feature>
<dbReference type="Pfam" id="PF07660">
    <property type="entry name" value="STN"/>
    <property type="match status" value="1"/>
</dbReference>
<dbReference type="InterPro" id="IPR036942">
    <property type="entry name" value="Beta-barrel_TonB_sf"/>
</dbReference>
<dbReference type="EMBL" id="CP046401">
    <property type="protein sequence ID" value="QGY47795.1"/>
    <property type="molecule type" value="Genomic_DNA"/>
</dbReference>
<dbReference type="Gene3D" id="2.60.40.1120">
    <property type="entry name" value="Carboxypeptidase-like, regulatory domain"/>
    <property type="match status" value="1"/>
</dbReference>
<dbReference type="Pfam" id="PF07715">
    <property type="entry name" value="Plug"/>
    <property type="match status" value="1"/>
</dbReference>